<feature type="domain" description="GCVT N-terminal" evidence="9">
    <location>
        <begin position="8"/>
        <end position="260"/>
    </location>
</feature>
<dbReference type="NCBIfam" id="TIGR00528">
    <property type="entry name" value="gcvT"/>
    <property type="match status" value="1"/>
</dbReference>
<dbReference type="RefSeq" id="WP_012543808.1">
    <property type="nucleotide sequence ID" value="NC_011295.1"/>
</dbReference>
<evidence type="ECO:0000259" key="10">
    <source>
        <dbReference type="Pfam" id="PF08669"/>
    </source>
</evidence>
<name>B5Y9D5_COPPD</name>
<keyword evidence="12" id="KW-1185">Reference proteome</keyword>
<sequence>MGLKRTSLYEVHKTLGAKLVEFAGFEMPLQYSGIIDEHMAVRTSAGMFDVSHMGEFYYKGDIDAINMVVTVDLTKLEPLKAAYTMLLNESGGVVDDLIVYRLSPDEVLLVVNAANIEKDFQHILNYLPKEGSHVFENVSDKWFDIAVQGPKAVDILKTYFPQVVDLAAFGFVSVPEHGLIISRTGYTGEDGFEVYGPMEEAPTWWNKFMDAGSSLGLKPAGLGARDTLRIEAGLPLYGHELNEETSPLESNYAFVIDWDKPQFIGREALVKQKESGIQKKLMGLEITGGIAREGYKVFSEGEEVGVVTSGTMAPFLKKSIAMAFLRVDKAKIGTPVEVQIHGQMVPAKVVSKMFYKRGKTQ</sequence>
<evidence type="ECO:0000256" key="6">
    <source>
        <dbReference type="ARBA" id="ARBA00047665"/>
    </source>
</evidence>
<reference evidence="11 12" key="2">
    <citation type="journal article" date="2014" name="Genome Announc.">
        <title>Complete Genome Sequence of Coprothermobacter proteolyticus DSM 5265.</title>
        <authorList>
            <person name="Alexiev A."/>
            <person name="Coil D.A."/>
            <person name="Badger J.H."/>
            <person name="Enticknap J."/>
            <person name="Ward N."/>
            <person name="Robb F.T."/>
            <person name="Eisen J.A."/>
        </authorList>
    </citation>
    <scope>NUCLEOTIDE SEQUENCE [LARGE SCALE GENOMIC DNA]</scope>
    <source>
        <strain evidence="12">ATCC 35245 / DSM 5265 / OCM 4 / BT</strain>
    </source>
</reference>
<dbReference type="Gene3D" id="3.30.1360.120">
    <property type="entry name" value="Probable tRNA modification gtpase trme, domain 1"/>
    <property type="match status" value="1"/>
</dbReference>
<dbReference type="GO" id="GO:0019464">
    <property type="term" value="P:glycine decarboxylation via glycine cleavage system"/>
    <property type="evidence" value="ECO:0007669"/>
    <property type="project" value="UniProtKB-UniRule"/>
</dbReference>
<evidence type="ECO:0000313" key="12">
    <source>
        <dbReference type="Proteomes" id="UP000001732"/>
    </source>
</evidence>
<dbReference type="SUPFAM" id="SSF103025">
    <property type="entry name" value="Folate-binding domain"/>
    <property type="match status" value="1"/>
</dbReference>
<feature type="binding site" evidence="8">
    <location>
        <position position="193"/>
    </location>
    <ligand>
        <name>substrate</name>
    </ligand>
</feature>
<dbReference type="eggNOG" id="COG0404">
    <property type="taxonomic scope" value="Bacteria"/>
</dbReference>
<protein>
    <recommendedName>
        <fullName evidence="2 7">Aminomethyltransferase</fullName>
        <ecNumber evidence="2 7">2.1.2.10</ecNumber>
    </recommendedName>
    <alternativeName>
        <fullName evidence="5 7">Glycine cleavage system T protein</fullName>
    </alternativeName>
</protein>
<proteinExistence type="inferred from homology"/>
<dbReference type="Gene3D" id="4.10.1250.10">
    <property type="entry name" value="Aminomethyltransferase fragment"/>
    <property type="match status" value="1"/>
</dbReference>
<dbReference type="Pfam" id="PF08669">
    <property type="entry name" value="GCV_T_C"/>
    <property type="match status" value="1"/>
</dbReference>
<keyword evidence="4 7" id="KW-0808">Transferase</keyword>
<evidence type="ECO:0000259" key="9">
    <source>
        <dbReference type="Pfam" id="PF01571"/>
    </source>
</evidence>
<dbReference type="GO" id="GO:0004047">
    <property type="term" value="F:aminomethyltransferase activity"/>
    <property type="evidence" value="ECO:0007669"/>
    <property type="project" value="UniProtKB-UniRule"/>
</dbReference>
<dbReference type="FunFam" id="2.40.30.110:FF:000003">
    <property type="entry name" value="Aminomethyltransferase"/>
    <property type="match status" value="1"/>
</dbReference>
<dbReference type="InterPro" id="IPR006223">
    <property type="entry name" value="GcvT"/>
</dbReference>
<dbReference type="HOGENOM" id="CLU_007884_10_2_9"/>
<dbReference type="PIRSF" id="PIRSF006487">
    <property type="entry name" value="GcvT"/>
    <property type="match status" value="1"/>
</dbReference>
<dbReference type="InterPro" id="IPR006222">
    <property type="entry name" value="GCVT_N"/>
</dbReference>
<reference evidence="12" key="1">
    <citation type="submission" date="2008-08" db="EMBL/GenBank/DDBJ databases">
        <title>The complete genome sequence of Coprothermobacter proteolyticus strain ATCC 5245 / DSM 5265 / BT.</title>
        <authorList>
            <person name="Dodson R.J."/>
            <person name="Durkin A.S."/>
            <person name="Wu M."/>
            <person name="Eisen J."/>
            <person name="Sutton G."/>
        </authorList>
    </citation>
    <scope>NUCLEOTIDE SEQUENCE [LARGE SCALE GENOMIC DNA]</scope>
    <source>
        <strain evidence="12">ATCC 35245 / DSM 5265 / OCM 4 / BT</strain>
    </source>
</reference>
<dbReference type="InterPro" id="IPR022903">
    <property type="entry name" value="GcvT_bac"/>
</dbReference>
<dbReference type="EMBL" id="CP001145">
    <property type="protein sequence ID" value="ACI17156.1"/>
    <property type="molecule type" value="Genomic_DNA"/>
</dbReference>
<dbReference type="GO" id="GO:0008483">
    <property type="term" value="F:transaminase activity"/>
    <property type="evidence" value="ECO:0007669"/>
    <property type="project" value="UniProtKB-KW"/>
</dbReference>
<evidence type="ECO:0000313" key="11">
    <source>
        <dbReference type="EMBL" id="ACI17156.1"/>
    </source>
</evidence>
<dbReference type="InterPro" id="IPR028896">
    <property type="entry name" value="GcvT/YgfZ/DmdA"/>
</dbReference>
<evidence type="ECO:0000256" key="7">
    <source>
        <dbReference type="HAMAP-Rule" id="MF_00259"/>
    </source>
</evidence>
<dbReference type="Proteomes" id="UP000001732">
    <property type="component" value="Chromosome"/>
</dbReference>
<comment type="catalytic activity">
    <reaction evidence="6 7">
        <text>N(6)-[(R)-S(8)-aminomethyldihydrolipoyl]-L-lysyl-[protein] + (6S)-5,6,7,8-tetrahydrofolate = N(6)-[(R)-dihydrolipoyl]-L-lysyl-[protein] + (6R)-5,10-methylene-5,6,7,8-tetrahydrofolate + NH4(+)</text>
        <dbReference type="Rhea" id="RHEA:16945"/>
        <dbReference type="Rhea" id="RHEA-COMP:10475"/>
        <dbReference type="Rhea" id="RHEA-COMP:10492"/>
        <dbReference type="ChEBI" id="CHEBI:15636"/>
        <dbReference type="ChEBI" id="CHEBI:28938"/>
        <dbReference type="ChEBI" id="CHEBI:57453"/>
        <dbReference type="ChEBI" id="CHEBI:83100"/>
        <dbReference type="ChEBI" id="CHEBI:83143"/>
        <dbReference type="EC" id="2.1.2.10"/>
    </reaction>
</comment>
<evidence type="ECO:0000256" key="3">
    <source>
        <dbReference type="ARBA" id="ARBA00022576"/>
    </source>
</evidence>
<dbReference type="AlphaFoldDB" id="B5Y9D5"/>
<keyword evidence="3 7" id="KW-0032">Aminotransferase</keyword>
<dbReference type="GO" id="GO:0005829">
    <property type="term" value="C:cytosol"/>
    <property type="evidence" value="ECO:0007669"/>
    <property type="project" value="TreeGrafter"/>
</dbReference>
<evidence type="ECO:0000256" key="4">
    <source>
        <dbReference type="ARBA" id="ARBA00022679"/>
    </source>
</evidence>
<dbReference type="HAMAP" id="MF_00259">
    <property type="entry name" value="GcvT"/>
    <property type="match status" value="1"/>
</dbReference>
<dbReference type="SUPFAM" id="SSF101790">
    <property type="entry name" value="Aminomethyltransferase beta-barrel domain"/>
    <property type="match status" value="1"/>
</dbReference>
<evidence type="ECO:0000256" key="2">
    <source>
        <dbReference type="ARBA" id="ARBA00012616"/>
    </source>
</evidence>
<accession>B5Y9D5</accession>
<dbReference type="STRING" id="309798.COPRO5265_1071"/>
<evidence type="ECO:0000256" key="1">
    <source>
        <dbReference type="ARBA" id="ARBA00008609"/>
    </source>
</evidence>
<dbReference type="GO" id="GO:0005960">
    <property type="term" value="C:glycine cleavage complex"/>
    <property type="evidence" value="ECO:0007669"/>
    <property type="project" value="InterPro"/>
</dbReference>
<organism evidence="11 12">
    <name type="scientific">Coprothermobacter proteolyticus (strain ATCC 35245 / DSM 5265 / OCM 4 / BT)</name>
    <dbReference type="NCBI Taxonomy" id="309798"/>
    <lineage>
        <taxon>Bacteria</taxon>
        <taxon>Pseudomonadati</taxon>
        <taxon>Coprothermobacterota</taxon>
        <taxon>Coprothermobacteria</taxon>
        <taxon>Coprothermobacterales</taxon>
        <taxon>Coprothermobacteraceae</taxon>
        <taxon>Coprothermobacter</taxon>
    </lineage>
</organism>
<dbReference type="Pfam" id="PF01571">
    <property type="entry name" value="GCV_T"/>
    <property type="match status" value="1"/>
</dbReference>
<dbReference type="Gene3D" id="2.40.30.110">
    <property type="entry name" value="Aminomethyltransferase beta-barrel domains"/>
    <property type="match status" value="1"/>
</dbReference>
<dbReference type="EC" id="2.1.2.10" evidence="2 7"/>
<comment type="function">
    <text evidence="7">The glycine cleavage system catalyzes the degradation of glycine.</text>
</comment>
<evidence type="ECO:0000256" key="5">
    <source>
        <dbReference type="ARBA" id="ARBA00031395"/>
    </source>
</evidence>
<dbReference type="PANTHER" id="PTHR43757:SF2">
    <property type="entry name" value="AMINOMETHYLTRANSFERASE, MITOCHONDRIAL"/>
    <property type="match status" value="1"/>
</dbReference>
<dbReference type="PANTHER" id="PTHR43757">
    <property type="entry name" value="AMINOMETHYLTRANSFERASE"/>
    <property type="match status" value="1"/>
</dbReference>
<dbReference type="InterPro" id="IPR027266">
    <property type="entry name" value="TrmE/GcvT-like"/>
</dbReference>
<comment type="subunit">
    <text evidence="7">The glycine cleavage system is composed of four proteins: P, T, L and H.</text>
</comment>
<comment type="similarity">
    <text evidence="1 7">Belongs to the GcvT family.</text>
</comment>
<feature type="domain" description="Aminomethyltransferase C-terminal" evidence="10">
    <location>
        <begin position="279"/>
        <end position="356"/>
    </location>
</feature>
<dbReference type="NCBIfam" id="NF001567">
    <property type="entry name" value="PRK00389.1"/>
    <property type="match status" value="1"/>
</dbReference>
<dbReference type="InterPro" id="IPR029043">
    <property type="entry name" value="GcvT/YgfZ_C"/>
</dbReference>
<dbReference type="Gene3D" id="3.30.70.1400">
    <property type="entry name" value="Aminomethyltransferase beta-barrel domains"/>
    <property type="match status" value="1"/>
</dbReference>
<gene>
    <name evidence="7 11" type="primary">gcvT</name>
    <name evidence="11" type="ordered locus">COPRO5265_1071</name>
</gene>
<evidence type="ECO:0000256" key="8">
    <source>
        <dbReference type="PIRSR" id="PIRSR006487-1"/>
    </source>
</evidence>
<dbReference type="KEGG" id="cpo:COPRO5265_1071"/>
<dbReference type="InterPro" id="IPR013977">
    <property type="entry name" value="GcvT_C"/>
</dbReference>